<dbReference type="eggNOG" id="COG1432">
    <property type="taxonomic scope" value="Bacteria"/>
</dbReference>
<proteinExistence type="predicted"/>
<feature type="domain" description="NYN" evidence="1">
    <location>
        <begin position="2"/>
        <end position="133"/>
    </location>
</feature>
<dbReference type="PANTHER" id="PTHR35811:SF1">
    <property type="entry name" value="HTH OST-TYPE DOMAIN-CONTAINING PROTEIN"/>
    <property type="match status" value="1"/>
</dbReference>
<dbReference type="Gene3D" id="3.40.50.1010">
    <property type="entry name" value="5'-nuclease"/>
    <property type="match status" value="1"/>
</dbReference>
<dbReference type="PATRIC" id="fig|1242969.3.peg.721"/>
<dbReference type="Pfam" id="PF01936">
    <property type="entry name" value="NYN"/>
    <property type="match status" value="1"/>
</dbReference>
<evidence type="ECO:0000313" key="2">
    <source>
        <dbReference type="EMBL" id="ERJ26171.1"/>
    </source>
</evidence>
<dbReference type="CDD" id="cd11297">
    <property type="entry name" value="PIN_LabA-like_N_1"/>
    <property type="match status" value="1"/>
</dbReference>
<dbReference type="AlphaFoldDB" id="U2EQ57"/>
<dbReference type="RefSeq" id="WP_021090569.1">
    <property type="nucleotide sequence ID" value="NZ_ANNI01000003.1"/>
</dbReference>
<name>U2EQ57_9BACT</name>
<sequence>MKIALYFDCQNVSHVFLRDVISYCQNEHYEIIIKKAYKDFTKHCGWDEVLQASDIEFVHVFNCKSNCADLSLCLDALEDIMVSTQIDAIGIISSDCDFMPLTIKLKKLGKIVLGFGEQKTKQSAKDAYSNFILLHRQIDKICDLSDIVQAVKESSGSNSYVCNAKVVNFLQNKGNKVKPTDYGFTSWKNLYESNAQIFKIKSDFKSDLAVALV</sequence>
<comment type="caution">
    <text evidence="2">The sequence shown here is derived from an EMBL/GenBank/DDBJ whole genome shotgun (WGS) entry which is preliminary data.</text>
</comment>
<protein>
    <recommendedName>
        <fullName evidence="1">NYN domain-containing protein</fullName>
    </recommendedName>
</protein>
<organism evidence="2 3">
    <name type="scientific">Campylobacter concisus ATCC 51562</name>
    <dbReference type="NCBI Taxonomy" id="1242969"/>
    <lineage>
        <taxon>Bacteria</taxon>
        <taxon>Pseudomonadati</taxon>
        <taxon>Campylobacterota</taxon>
        <taxon>Epsilonproteobacteria</taxon>
        <taxon>Campylobacterales</taxon>
        <taxon>Campylobacteraceae</taxon>
        <taxon>Campylobacter</taxon>
    </lineage>
</organism>
<accession>U2EQ57</accession>
<evidence type="ECO:0000313" key="3">
    <source>
        <dbReference type="Proteomes" id="UP000016627"/>
    </source>
</evidence>
<dbReference type="PANTHER" id="PTHR35811">
    <property type="entry name" value="SLR1870 PROTEIN"/>
    <property type="match status" value="1"/>
</dbReference>
<evidence type="ECO:0000259" key="1">
    <source>
        <dbReference type="Pfam" id="PF01936"/>
    </source>
</evidence>
<dbReference type="EMBL" id="ANNI01000003">
    <property type="protein sequence ID" value="ERJ26171.1"/>
    <property type="molecule type" value="Genomic_DNA"/>
</dbReference>
<dbReference type="InterPro" id="IPR021139">
    <property type="entry name" value="NYN"/>
</dbReference>
<gene>
    <name evidence="2" type="ORF">ATCC51562_130</name>
</gene>
<reference evidence="2 3" key="1">
    <citation type="journal article" date="2013" name="BMC Genomics">
        <title>Comparative genomics of Campylobacter concisus isolates reveals genetic diversity and provides insights into disease association.</title>
        <authorList>
            <person name="Deshpande N.P."/>
            <person name="Kaakoush N.O."/>
            <person name="Wilkins M.R."/>
            <person name="Mitchell H.M."/>
        </authorList>
    </citation>
    <scope>NUCLEOTIDE SEQUENCE [LARGE SCALE GENOMIC DNA]</scope>
    <source>
        <strain evidence="2 3">ATCC 51562</strain>
    </source>
</reference>
<dbReference type="GO" id="GO:0004540">
    <property type="term" value="F:RNA nuclease activity"/>
    <property type="evidence" value="ECO:0007669"/>
    <property type="project" value="InterPro"/>
</dbReference>
<dbReference type="Proteomes" id="UP000016627">
    <property type="component" value="Unassembled WGS sequence"/>
</dbReference>